<gene>
    <name evidence="3" type="ORF">J34TS1_11050</name>
</gene>
<keyword evidence="4" id="KW-1185">Reference proteome</keyword>
<dbReference type="Proteomes" id="UP000682811">
    <property type="component" value="Unassembled WGS sequence"/>
</dbReference>
<feature type="region of interest" description="Disordered" evidence="1">
    <location>
        <begin position="1"/>
        <end position="35"/>
    </location>
</feature>
<evidence type="ECO:0000256" key="1">
    <source>
        <dbReference type="SAM" id="MobiDB-lite"/>
    </source>
</evidence>
<dbReference type="RefSeq" id="WP_212977375.1">
    <property type="nucleotide sequence ID" value="NZ_AP025343.1"/>
</dbReference>
<evidence type="ECO:0008006" key="5">
    <source>
        <dbReference type="Google" id="ProtNLM"/>
    </source>
</evidence>
<feature type="transmembrane region" description="Helical" evidence="2">
    <location>
        <begin position="73"/>
        <end position="91"/>
    </location>
</feature>
<dbReference type="EMBL" id="BORT01000003">
    <property type="protein sequence ID" value="GIO46340.1"/>
    <property type="molecule type" value="Genomic_DNA"/>
</dbReference>
<keyword evidence="2" id="KW-0472">Membrane</keyword>
<organism evidence="3 4">
    <name type="scientific">Paenibacillus azoreducens</name>
    <dbReference type="NCBI Taxonomy" id="116718"/>
    <lineage>
        <taxon>Bacteria</taxon>
        <taxon>Bacillati</taxon>
        <taxon>Bacillota</taxon>
        <taxon>Bacilli</taxon>
        <taxon>Bacillales</taxon>
        <taxon>Paenibacillaceae</taxon>
        <taxon>Paenibacillus</taxon>
    </lineage>
</organism>
<comment type="caution">
    <text evidence="3">The sequence shown here is derived from an EMBL/GenBank/DDBJ whole genome shotgun (WGS) entry which is preliminary data.</text>
</comment>
<name>A0A919YC84_9BACL</name>
<sequence length="180" mass="20532">MSRSWERMVQKNSSQLNKQRKKQGKPSLSSSSGSATADIFKGRNYVLPITLVALAALYLWLGLASQQQAMNSSLSWIVVVLYVLLALVIFLRRPFLKVDKNSLSTIKFNRDRRLTSDQIEKIKVGAGSVVIEMKGTKDRKGRVRKGGNWVFTRLINRYDTDAMSERLERFAKSFNIPFEK</sequence>
<protein>
    <recommendedName>
        <fullName evidence="5">Methyltransferase</fullName>
    </recommendedName>
</protein>
<keyword evidence="2" id="KW-1133">Transmembrane helix</keyword>
<dbReference type="AlphaFoldDB" id="A0A919YC84"/>
<evidence type="ECO:0000256" key="2">
    <source>
        <dbReference type="SAM" id="Phobius"/>
    </source>
</evidence>
<feature type="transmembrane region" description="Helical" evidence="2">
    <location>
        <begin position="45"/>
        <end position="61"/>
    </location>
</feature>
<reference evidence="3 4" key="1">
    <citation type="submission" date="2021-03" db="EMBL/GenBank/DDBJ databases">
        <title>Antimicrobial resistance genes in bacteria isolated from Japanese honey, and their potential for conferring macrolide and lincosamide resistance in the American foulbrood pathogen Paenibacillus larvae.</title>
        <authorList>
            <person name="Okamoto M."/>
            <person name="Kumagai M."/>
            <person name="Kanamori H."/>
            <person name="Takamatsu D."/>
        </authorList>
    </citation>
    <scope>NUCLEOTIDE SEQUENCE [LARGE SCALE GENOMIC DNA]</scope>
    <source>
        <strain evidence="3 4">J34TS1</strain>
    </source>
</reference>
<proteinExistence type="predicted"/>
<evidence type="ECO:0000313" key="4">
    <source>
        <dbReference type="Proteomes" id="UP000682811"/>
    </source>
</evidence>
<evidence type="ECO:0000313" key="3">
    <source>
        <dbReference type="EMBL" id="GIO46340.1"/>
    </source>
</evidence>
<accession>A0A919YC84</accession>
<keyword evidence="2" id="KW-0812">Transmembrane</keyword>